<dbReference type="Gene3D" id="3.40.50.1000">
    <property type="entry name" value="HAD superfamily/HAD-like"/>
    <property type="match status" value="1"/>
</dbReference>
<dbReference type="Gene3D" id="1.10.150.240">
    <property type="entry name" value="Putative phosphatase, domain 2"/>
    <property type="match status" value="1"/>
</dbReference>
<gene>
    <name evidence="1" type="ORF">DFH01_14065</name>
</gene>
<dbReference type="SUPFAM" id="SSF56784">
    <property type="entry name" value="HAD-like"/>
    <property type="match status" value="1"/>
</dbReference>
<dbReference type="GO" id="GO:0006281">
    <property type="term" value="P:DNA repair"/>
    <property type="evidence" value="ECO:0007669"/>
    <property type="project" value="TreeGrafter"/>
</dbReference>
<keyword evidence="2" id="KW-1185">Reference proteome</keyword>
<dbReference type="PANTHER" id="PTHR43434:SF13">
    <property type="entry name" value="PHOSPHOGLYCOLATE PHOSPHATASE"/>
    <property type="match status" value="1"/>
</dbReference>
<dbReference type="InterPro" id="IPR023214">
    <property type="entry name" value="HAD_sf"/>
</dbReference>
<dbReference type="InterPro" id="IPR050155">
    <property type="entry name" value="HAD-like_hydrolase_sf"/>
</dbReference>
<dbReference type="InterPro" id="IPR041492">
    <property type="entry name" value="HAD_2"/>
</dbReference>
<evidence type="ECO:0000313" key="1">
    <source>
        <dbReference type="EMBL" id="PWS36298.1"/>
    </source>
</evidence>
<dbReference type="SFLD" id="SFLDS00003">
    <property type="entry name" value="Haloacid_Dehalogenase"/>
    <property type="match status" value="1"/>
</dbReference>
<dbReference type="Proteomes" id="UP000245765">
    <property type="component" value="Unassembled WGS sequence"/>
</dbReference>
<name>A0A317FFD0_9PROT</name>
<keyword evidence="1" id="KW-0378">Hydrolase</keyword>
<dbReference type="AlphaFoldDB" id="A0A317FFD0"/>
<organism evidence="1 2">
    <name type="scientific">Falsiroseomonas bella</name>
    <dbReference type="NCBI Taxonomy" id="2184016"/>
    <lineage>
        <taxon>Bacteria</taxon>
        <taxon>Pseudomonadati</taxon>
        <taxon>Pseudomonadota</taxon>
        <taxon>Alphaproteobacteria</taxon>
        <taxon>Acetobacterales</taxon>
        <taxon>Roseomonadaceae</taxon>
        <taxon>Falsiroseomonas</taxon>
    </lineage>
</organism>
<dbReference type="EMBL" id="QGNA01000003">
    <property type="protein sequence ID" value="PWS36298.1"/>
    <property type="molecule type" value="Genomic_DNA"/>
</dbReference>
<dbReference type="Pfam" id="PF13419">
    <property type="entry name" value="HAD_2"/>
    <property type="match status" value="1"/>
</dbReference>
<dbReference type="SFLD" id="SFLDG01129">
    <property type="entry name" value="C1.5:_HAD__Beta-PGM__Phosphata"/>
    <property type="match status" value="1"/>
</dbReference>
<dbReference type="GO" id="GO:0008967">
    <property type="term" value="F:phosphoglycolate phosphatase activity"/>
    <property type="evidence" value="ECO:0007669"/>
    <property type="project" value="TreeGrafter"/>
</dbReference>
<dbReference type="GO" id="GO:0005829">
    <property type="term" value="C:cytosol"/>
    <property type="evidence" value="ECO:0007669"/>
    <property type="project" value="TreeGrafter"/>
</dbReference>
<dbReference type="OrthoDB" id="9793014at2"/>
<proteinExistence type="predicted"/>
<protein>
    <submittedName>
        <fullName evidence="1">HAD family hydrolase</fullName>
    </submittedName>
</protein>
<dbReference type="InterPro" id="IPR023198">
    <property type="entry name" value="PGP-like_dom2"/>
</dbReference>
<dbReference type="InterPro" id="IPR036412">
    <property type="entry name" value="HAD-like_sf"/>
</dbReference>
<reference evidence="2" key="1">
    <citation type="submission" date="2018-05" db="EMBL/GenBank/DDBJ databases">
        <authorList>
            <person name="Du Z."/>
            <person name="Wang X."/>
        </authorList>
    </citation>
    <scope>NUCLEOTIDE SEQUENCE [LARGE SCALE GENOMIC DNA]</scope>
    <source>
        <strain evidence="2">CQN31</strain>
    </source>
</reference>
<dbReference type="PANTHER" id="PTHR43434">
    <property type="entry name" value="PHOSPHOGLYCOLATE PHOSPHATASE"/>
    <property type="match status" value="1"/>
</dbReference>
<comment type="caution">
    <text evidence="1">The sequence shown here is derived from an EMBL/GenBank/DDBJ whole genome shotgun (WGS) entry which is preliminary data.</text>
</comment>
<evidence type="ECO:0000313" key="2">
    <source>
        <dbReference type="Proteomes" id="UP000245765"/>
    </source>
</evidence>
<accession>A0A317FFD0</accession>
<sequence>MPPRLVIFDFDGTLADSWPWLLAALDGLAPRFGFTRPDQAELEALRACDAPTVMRRLGVSRWRLPAIGTELRRLAREAPPPPLFPGVAGMLDRLADAGIALGIASSNSAAQIRRTLGTARSARIAHLAAEASLFGKAARFRRILRESGIAAPQALAVGDELRDIAAAREAGIAAGAVAWGYANPDRLRAEAPDAFFERPEEIARLCGV</sequence>